<dbReference type="SMART" id="SM00389">
    <property type="entry name" value="HOX"/>
    <property type="match status" value="1"/>
</dbReference>
<comment type="subcellular location">
    <subcellularLocation>
        <location evidence="1 6 7">Nucleus</location>
    </subcellularLocation>
</comment>
<feature type="region of interest" description="Disordered" evidence="8">
    <location>
        <begin position="21"/>
        <end position="93"/>
    </location>
</feature>
<feature type="region of interest" description="Disordered" evidence="8">
    <location>
        <begin position="125"/>
        <end position="199"/>
    </location>
</feature>
<dbReference type="PANTHER" id="PTHR45874">
    <property type="entry name" value="HOMEOBOX PROTEIN ABDOMINAL-B"/>
    <property type="match status" value="1"/>
</dbReference>
<sequence>MGTATGAGNSTGVTWWAMMNGSLYEDSPPPVPPTASTLVSIQQQTTSTPGSHQATTPTSPGAPVSSATTAPPAPTASASSTSPSASSVASNSAAGPLHIPAKRLTATPGGGGTTYGEVACVESSGAPGGAGAAGVIRHSHSAGSQGGWSYSPHHPQDSHYSSTAGESLNHHQTYGGNNPPTYYNLAADPTSTSGSSRDNRKAGLFWSPAAATAGSASTAGSTSDYKSYNSAGAATTTSTTGGSTTGATGAADPAVSSCHQSFSQSWCNYAPYTTARHHHPVDTTGHHHPHSQAGVPYLAPSAADDRGRVAAAMVAAEGAFPHDGYGGLRNYGAPEPVTSSPYPPPVMWGSSPSSLFPAGSLAGVGVGVGVAGMGVGCGSSNPLEWTGQVTVRKKRKPYSKFQTLELEKEFLFNAYVSKQKRWELARNLNLTERQVKIWFQNRRMKNKKNSQRQSQQQNNNNNNNNSSSANNANHHAATGSHHHPSTAHAPPSSHHVVAQAHHANGSTKHHHHTSSSSGGSHNSLVAGHSHSLHAPQSQTPLPPIHVSSSGTVTPATAVVHPHTHTHAHSGSHHHQLAHVAQQYPALLHQTPHGLAA</sequence>
<dbReference type="InterPro" id="IPR020479">
    <property type="entry name" value="HD_metazoa"/>
</dbReference>
<name>A0A195BKP2_9HYME</name>
<keyword evidence="3 6" id="KW-0238">DNA-binding</keyword>
<dbReference type="AlphaFoldDB" id="A0A195BKP2"/>
<keyword evidence="5 6" id="KW-0539">Nucleus</keyword>
<feature type="compositionally biased region" description="Low complexity" evidence="8">
    <location>
        <begin position="213"/>
        <end position="223"/>
    </location>
</feature>
<dbReference type="PROSITE" id="PS50071">
    <property type="entry name" value="HOMEOBOX_2"/>
    <property type="match status" value="1"/>
</dbReference>
<dbReference type="PRINTS" id="PR00024">
    <property type="entry name" value="HOMEOBOX"/>
</dbReference>
<evidence type="ECO:0000256" key="1">
    <source>
        <dbReference type="ARBA" id="ARBA00004123"/>
    </source>
</evidence>
<dbReference type="Gene3D" id="1.10.10.60">
    <property type="entry name" value="Homeodomain-like"/>
    <property type="match status" value="1"/>
</dbReference>
<protein>
    <submittedName>
        <fullName evidence="10">Homeobox protein abdominal-B</fullName>
    </submittedName>
</protein>
<feature type="compositionally biased region" description="Low complexity" evidence="8">
    <location>
        <begin position="451"/>
        <end position="479"/>
    </location>
</feature>
<evidence type="ECO:0000256" key="3">
    <source>
        <dbReference type="ARBA" id="ARBA00023125"/>
    </source>
</evidence>
<dbReference type="InterPro" id="IPR009057">
    <property type="entry name" value="Homeodomain-like_sf"/>
</dbReference>
<dbReference type="STRING" id="520822.A0A195BKP2"/>
<feature type="compositionally biased region" description="Polar residues" evidence="8">
    <location>
        <begin position="34"/>
        <end position="53"/>
    </location>
</feature>
<evidence type="ECO:0000256" key="7">
    <source>
        <dbReference type="RuleBase" id="RU000682"/>
    </source>
</evidence>
<feature type="compositionally biased region" description="Low complexity" evidence="8">
    <location>
        <begin position="486"/>
        <end position="506"/>
    </location>
</feature>
<gene>
    <name evidence="10" type="ORF">ALC53_05002</name>
</gene>
<evidence type="ECO:0000256" key="2">
    <source>
        <dbReference type="ARBA" id="ARBA00006317"/>
    </source>
</evidence>
<dbReference type="CDD" id="cd00086">
    <property type="entry name" value="homeodomain"/>
    <property type="match status" value="1"/>
</dbReference>
<feature type="compositionally biased region" description="Low complexity" evidence="8">
    <location>
        <begin position="230"/>
        <end position="251"/>
    </location>
</feature>
<dbReference type="Proteomes" id="UP000078540">
    <property type="component" value="Unassembled WGS sequence"/>
</dbReference>
<dbReference type="PROSITE" id="PS00027">
    <property type="entry name" value="HOMEOBOX_1"/>
    <property type="match status" value="1"/>
</dbReference>
<dbReference type="InterPro" id="IPR001356">
    <property type="entry name" value="HD"/>
</dbReference>
<feature type="region of interest" description="Disordered" evidence="8">
    <location>
        <begin position="213"/>
        <end position="255"/>
    </location>
</feature>
<dbReference type="InterPro" id="IPR017970">
    <property type="entry name" value="Homeobox_CS"/>
</dbReference>
<evidence type="ECO:0000256" key="5">
    <source>
        <dbReference type="ARBA" id="ARBA00023242"/>
    </source>
</evidence>
<evidence type="ECO:0000256" key="4">
    <source>
        <dbReference type="ARBA" id="ARBA00023155"/>
    </source>
</evidence>
<evidence type="ECO:0000313" key="10">
    <source>
        <dbReference type="EMBL" id="KYM85213.1"/>
    </source>
</evidence>
<accession>A0A195BKP2</accession>
<feature type="compositionally biased region" description="Low complexity" evidence="8">
    <location>
        <begin position="514"/>
        <end position="523"/>
    </location>
</feature>
<feature type="compositionally biased region" description="Polar residues" evidence="8">
    <location>
        <begin position="158"/>
        <end position="181"/>
    </location>
</feature>
<dbReference type="GO" id="GO:0005634">
    <property type="term" value="C:nucleus"/>
    <property type="evidence" value="ECO:0007669"/>
    <property type="project" value="UniProtKB-SubCell"/>
</dbReference>
<reference evidence="10 11" key="1">
    <citation type="submission" date="2015-09" db="EMBL/GenBank/DDBJ databases">
        <title>Atta colombica WGS genome.</title>
        <authorList>
            <person name="Nygaard S."/>
            <person name="Hu H."/>
            <person name="Boomsma J."/>
            <person name="Zhang G."/>
        </authorList>
    </citation>
    <scope>NUCLEOTIDE SEQUENCE [LARGE SCALE GENOMIC DNA]</scope>
    <source>
        <strain evidence="10">Treedump-2</strain>
        <tissue evidence="10">Whole body</tissue>
    </source>
</reference>
<feature type="domain" description="Homeobox" evidence="9">
    <location>
        <begin position="389"/>
        <end position="449"/>
    </location>
</feature>
<feature type="compositionally biased region" description="Low complexity" evidence="8">
    <location>
        <begin position="54"/>
        <end position="93"/>
    </location>
</feature>
<proteinExistence type="inferred from homology"/>
<evidence type="ECO:0000256" key="6">
    <source>
        <dbReference type="PROSITE-ProRule" id="PRU00108"/>
    </source>
</evidence>
<evidence type="ECO:0000259" key="9">
    <source>
        <dbReference type="PROSITE" id="PS50071"/>
    </source>
</evidence>
<dbReference type="GO" id="GO:0000978">
    <property type="term" value="F:RNA polymerase II cis-regulatory region sequence-specific DNA binding"/>
    <property type="evidence" value="ECO:0007669"/>
    <property type="project" value="TreeGrafter"/>
</dbReference>
<keyword evidence="11" id="KW-1185">Reference proteome</keyword>
<dbReference type="PANTHER" id="PTHR45874:SF4">
    <property type="entry name" value="HOMEOBOX PROTEIN ABDOMINAL-B"/>
    <property type="match status" value="1"/>
</dbReference>
<dbReference type="Pfam" id="PF00046">
    <property type="entry name" value="Homeodomain"/>
    <property type="match status" value="1"/>
</dbReference>
<keyword evidence="4 6" id="KW-0371">Homeobox</keyword>
<evidence type="ECO:0000256" key="8">
    <source>
        <dbReference type="SAM" id="MobiDB-lite"/>
    </source>
</evidence>
<organism evidence="10 11">
    <name type="scientific">Atta colombica</name>
    <dbReference type="NCBI Taxonomy" id="520822"/>
    <lineage>
        <taxon>Eukaryota</taxon>
        <taxon>Metazoa</taxon>
        <taxon>Ecdysozoa</taxon>
        <taxon>Arthropoda</taxon>
        <taxon>Hexapoda</taxon>
        <taxon>Insecta</taxon>
        <taxon>Pterygota</taxon>
        <taxon>Neoptera</taxon>
        <taxon>Endopterygota</taxon>
        <taxon>Hymenoptera</taxon>
        <taxon>Apocrita</taxon>
        <taxon>Aculeata</taxon>
        <taxon>Formicoidea</taxon>
        <taxon>Formicidae</taxon>
        <taxon>Myrmicinae</taxon>
        <taxon>Atta</taxon>
    </lineage>
</organism>
<dbReference type="EMBL" id="KQ976455">
    <property type="protein sequence ID" value="KYM85213.1"/>
    <property type="molecule type" value="Genomic_DNA"/>
</dbReference>
<dbReference type="SUPFAM" id="SSF46689">
    <property type="entry name" value="Homeodomain-like"/>
    <property type="match status" value="1"/>
</dbReference>
<dbReference type="InterPro" id="IPR046333">
    <property type="entry name" value="HXA10/ABDB-like"/>
</dbReference>
<comment type="similarity">
    <text evidence="2">Belongs to the Abd-B homeobox family.</text>
</comment>
<dbReference type="GO" id="GO:0000981">
    <property type="term" value="F:DNA-binding transcription factor activity, RNA polymerase II-specific"/>
    <property type="evidence" value="ECO:0007669"/>
    <property type="project" value="InterPro"/>
</dbReference>
<feature type="DNA-binding region" description="Homeobox" evidence="6">
    <location>
        <begin position="391"/>
        <end position="450"/>
    </location>
</feature>
<feature type="region of interest" description="Disordered" evidence="8">
    <location>
        <begin position="441"/>
        <end position="551"/>
    </location>
</feature>
<evidence type="ECO:0000313" key="11">
    <source>
        <dbReference type="Proteomes" id="UP000078540"/>
    </source>
</evidence>